<dbReference type="CDD" id="cd02966">
    <property type="entry name" value="TlpA_like_family"/>
    <property type="match status" value="1"/>
</dbReference>
<evidence type="ECO:0000313" key="6">
    <source>
        <dbReference type="EMBL" id="KLU24502.1"/>
    </source>
</evidence>
<dbReference type="OrthoDB" id="9811352at2"/>
<dbReference type="GO" id="GO:0015036">
    <property type="term" value="F:disulfide oxidoreductase activity"/>
    <property type="evidence" value="ECO:0007669"/>
    <property type="project" value="UniProtKB-ARBA"/>
</dbReference>
<evidence type="ECO:0000256" key="3">
    <source>
        <dbReference type="ARBA" id="ARBA00023284"/>
    </source>
</evidence>
<dbReference type="InterPro" id="IPR050553">
    <property type="entry name" value="Thioredoxin_ResA/DsbE_sf"/>
</dbReference>
<dbReference type="InterPro" id="IPR013740">
    <property type="entry name" value="Redoxin"/>
</dbReference>
<dbReference type="RefSeq" id="WP_047848335.1">
    <property type="nucleotide sequence ID" value="NZ_AEJF01000123.1"/>
</dbReference>
<organism evidence="6 7">
    <name type="scientific">Caballeronia mineralivorans PML1(12)</name>
    <dbReference type="NCBI Taxonomy" id="908627"/>
    <lineage>
        <taxon>Bacteria</taxon>
        <taxon>Pseudomonadati</taxon>
        <taxon>Pseudomonadota</taxon>
        <taxon>Betaproteobacteria</taxon>
        <taxon>Burkholderiales</taxon>
        <taxon>Burkholderiaceae</taxon>
        <taxon>Caballeronia</taxon>
    </lineage>
</organism>
<dbReference type="Proteomes" id="UP000035963">
    <property type="component" value="Unassembled WGS sequence"/>
</dbReference>
<evidence type="ECO:0000256" key="1">
    <source>
        <dbReference type="ARBA" id="ARBA00004196"/>
    </source>
</evidence>
<feature type="transmembrane region" description="Helical" evidence="4">
    <location>
        <begin position="12"/>
        <end position="29"/>
    </location>
</feature>
<dbReference type="EMBL" id="AEJF01000123">
    <property type="protein sequence ID" value="KLU24502.1"/>
    <property type="molecule type" value="Genomic_DNA"/>
</dbReference>
<protein>
    <submittedName>
        <fullName evidence="6">Redoxin</fullName>
    </submittedName>
</protein>
<dbReference type="GO" id="GO:0030313">
    <property type="term" value="C:cell envelope"/>
    <property type="evidence" value="ECO:0007669"/>
    <property type="project" value="UniProtKB-SubCell"/>
</dbReference>
<keyword evidence="4" id="KW-0812">Transmembrane</keyword>
<keyword evidence="7" id="KW-1185">Reference proteome</keyword>
<dbReference type="GO" id="GO:0008961">
    <property type="term" value="F:phosphatidylglycerol-prolipoprotein diacylglyceryl transferase activity"/>
    <property type="evidence" value="ECO:0007669"/>
    <property type="project" value="InterPro"/>
</dbReference>
<dbReference type="SUPFAM" id="SSF52833">
    <property type="entry name" value="Thioredoxin-like"/>
    <property type="match status" value="1"/>
</dbReference>
<dbReference type="InterPro" id="IPR036249">
    <property type="entry name" value="Thioredoxin-like_sf"/>
</dbReference>
<feature type="transmembrane region" description="Helical" evidence="4">
    <location>
        <begin position="80"/>
        <end position="96"/>
    </location>
</feature>
<proteinExistence type="predicted"/>
<dbReference type="GO" id="GO:0042158">
    <property type="term" value="P:lipoprotein biosynthetic process"/>
    <property type="evidence" value="ECO:0007669"/>
    <property type="project" value="InterPro"/>
</dbReference>
<comment type="caution">
    <text evidence="6">The sequence shown here is derived from an EMBL/GenBank/DDBJ whole genome shotgun (WGS) entry which is preliminary data.</text>
</comment>
<keyword evidence="4" id="KW-1133">Transmembrane helix</keyword>
<dbReference type="PROSITE" id="PS00194">
    <property type="entry name" value="THIOREDOXIN_1"/>
    <property type="match status" value="1"/>
</dbReference>
<dbReference type="InterPro" id="IPR001640">
    <property type="entry name" value="Lgt"/>
</dbReference>
<keyword evidence="3" id="KW-0676">Redox-active center</keyword>
<dbReference type="PANTHER" id="PTHR42852">
    <property type="entry name" value="THIOL:DISULFIDE INTERCHANGE PROTEIN DSBE"/>
    <property type="match status" value="1"/>
</dbReference>
<evidence type="ECO:0000256" key="2">
    <source>
        <dbReference type="ARBA" id="ARBA00022748"/>
    </source>
</evidence>
<dbReference type="PROSITE" id="PS51352">
    <property type="entry name" value="THIOREDOXIN_2"/>
    <property type="match status" value="1"/>
</dbReference>
<dbReference type="Pfam" id="PF01790">
    <property type="entry name" value="LGT"/>
    <property type="match status" value="1"/>
</dbReference>
<dbReference type="InterPro" id="IPR017937">
    <property type="entry name" value="Thioredoxin_CS"/>
</dbReference>
<feature type="transmembrane region" description="Helical" evidence="4">
    <location>
        <begin position="41"/>
        <end position="60"/>
    </location>
</feature>
<dbReference type="GO" id="GO:0017004">
    <property type="term" value="P:cytochrome complex assembly"/>
    <property type="evidence" value="ECO:0007669"/>
    <property type="project" value="UniProtKB-KW"/>
</dbReference>
<keyword evidence="4" id="KW-0472">Membrane</keyword>
<gene>
    <name evidence="6" type="ORF">EOS_19555</name>
</gene>
<keyword evidence="2" id="KW-0201">Cytochrome c-type biogenesis</keyword>
<comment type="subcellular location">
    <subcellularLocation>
        <location evidence="1">Cell envelope</location>
    </subcellularLocation>
</comment>
<dbReference type="PANTHER" id="PTHR42852:SF18">
    <property type="entry name" value="CHROMOSOME UNDETERMINED SCAFFOLD_47, WHOLE GENOME SHOTGUN SEQUENCE"/>
    <property type="match status" value="1"/>
</dbReference>
<evidence type="ECO:0000256" key="4">
    <source>
        <dbReference type="SAM" id="Phobius"/>
    </source>
</evidence>
<sequence>MNVGPFSLPLPPLIFFISVVVSLFAGWIFRKNRANVDGAIFSSVFTGLVVARLSFVLHYLPAYKGGLVKMLDFRDQGFDMTAGLIAGGCVVGWFLLRRRTMRVPLLAAVVAGAVVWTSVTSFINLSRQPASVPVVSLINIDGARQSLTKGDGRPIVVNLWATWCPPCQAEMPILAEAQAETPGLHIVFVNQGETRDVVSSYLTSHDLHIKNALLDPNLAVARAVSARAYPTTLFYDAQGRLLSAHLGQFSRATFAQAIEQFYPDIELKNFQ</sequence>
<feature type="transmembrane region" description="Helical" evidence="4">
    <location>
        <begin position="103"/>
        <end position="123"/>
    </location>
</feature>
<dbReference type="PATRIC" id="fig|908627.4.peg.4381"/>
<dbReference type="InterPro" id="IPR013766">
    <property type="entry name" value="Thioredoxin_domain"/>
</dbReference>
<reference evidence="6 7" key="1">
    <citation type="journal article" date="2015" name="Genome Announc.">
        <title>Draft Genome Sequence of Burkholderia sp. Strain PML1(12), an Ectomycorrhizosphere-Inhabiting Bacterium with Effective Mineral-Weathering Ability.</title>
        <authorList>
            <person name="Uroz S."/>
            <person name="Oger P."/>
        </authorList>
    </citation>
    <scope>NUCLEOTIDE SEQUENCE [LARGE SCALE GENOMIC DNA]</scope>
    <source>
        <strain evidence="7">PML1(12)</strain>
    </source>
</reference>
<accession>A0A0J1CV74</accession>
<dbReference type="GO" id="GO:0005886">
    <property type="term" value="C:plasma membrane"/>
    <property type="evidence" value="ECO:0007669"/>
    <property type="project" value="InterPro"/>
</dbReference>
<dbReference type="Gene3D" id="3.40.30.10">
    <property type="entry name" value="Glutaredoxin"/>
    <property type="match status" value="1"/>
</dbReference>
<dbReference type="AlphaFoldDB" id="A0A0J1CV74"/>
<feature type="domain" description="Thioredoxin" evidence="5">
    <location>
        <begin position="126"/>
        <end position="263"/>
    </location>
</feature>
<evidence type="ECO:0000259" key="5">
    <source>
        <dbReference type="PROSITE" id="PS51352"/>
    </source>
</evidence>
<name>A0A0J1CV74_9BURK</name>
<dbReference type="Pfam" id="PF08534">
    <property type="entry name" value="Redoxin"/>
    <property type="match status" value="1"/>
</dbReference>
<evidence type="ECO:0000313" key="7">
    <source>
        <dbReference type="Proteomes" id="UP000035963"/>
    </source>
</evidence>